<accession>A0A0R1UGB4</accession>
<evidence type="ECO:0000256" key="2">
    <source>
        <dbReference type="ARBA" id="ARBA00022801"/>
    </source>
</evidence>
<dbReference type="EMBL" id="AZFK01000005">
    <property type="protein sequence ID" value="KRL92365.1"/>
    <property type="molecule type" value="Genomic_DNA"/>
</dbReference>
<evidence type="ECO:0000256" key="1">
    <source>
        <dbReference type="ARBA" id="ARBA00006625"/>
    </source>
</evidence>
<comment type="caution">
    <text evidence="4">The sequence shown here is derived from an EMBL/GenBank/DDBJ whole genome shotgun (WGS) entry which is preliminary data.</text>
</comment>
<feature type="domain" description="Choloylglycine hydrolase/NAAA C-terminal" evidence="3">
    <location>
        <begin position="2"/>
        <end position="300"/>
    </location>
</feature>
<reference evidence="4 5" key="1">
    <citation type="journal article" date="2015" name="Genome Announc.">
        <title>Expanding the biotechnology potential of lactobacilli through comparative genomics of 213 strains and associated genera.</title>
        <authorList>
            <person name="Sun Z."/>
            <person name="Harris H.M."/>
            <person name="McCann A."/>
            <person name="Guo C."/>
            <person name="Argimon S."/>
            <person name="Zhang W."/>
            <person name="Yang X."/>
            <person name="Jeffery I.B."/>
            <person name="Cooney J.C."/>
            <person name="Kagawa T.F."/>
            <person name="Liu W."/>
            <person name="Song Y."/>
            <person name="Salvetti E."/>
            <person name="Wrobel A."/>
            <person name="Rasinkangas P."/>
            <person name="Parkhill J."/>
            <person name="Rea M.C."/>
            <person name="O'Sullivan O."/>
            <person name="Ritari J."/>
            <person name="Douillard F.P."/>
            <person name="Paul Ross R."/>
            <person name="Yang R."/>
            <person name="Briner A.E."/>
            <person name="Felis G.E."/>
            <person name="de Vos W.M."/>
            <person name="Barrangou R."/>
            <person name="Klaenhammer T.R."/>
            <person name="Caufield P.W."/>
            <person name="Cui Y."/>
            <person name="Zhang H."/>
            <person name="O'Toole P.W."/>
        </authorList>
    </citation>
    <scope>NUCLEOTIDE SEQUENCE [LARGE SCALE GENOMIC DNA]</scope>
    <source>
        <strain evidence="4 5">DSM 15946</strain>
    </source>
</reference>
<gene>
    <name evidence="4" type="ORF">FC43_GL002021</name>
</gene>
<sequence>MCTSIGIVTQDGYHLLGRTMDWDTLRVGPLFLPRGYQWQTVFDHRTYQNRYALVGGGLANAKLVDVSDGVNEKGLMVQKLTFDHGGQLTEARHADKVQLAARELALYLLGRFASIAEIEAHLSEIELMSDTNSDVKYGHAEQHYAVMDATGRMVVIEPSQAPLRLRENPLGVLTNHPNFDSQIRRLHDYVTFSPAFEQGTVPLNTYHVTTGELSGKKTPPGAYSPSARFMRAAYMKELADQPVDLTMGVATTSHLLDTVTVPQSKGHRPTFSVYRSIAVAETCTYYFQAYAQLGMTALTLTPELAAQPTPQLYRND</sequence>
<name>A0A0R1UGB4_9LACO</name>
<dbReference type="Gene3D" id="3.60.60.10">
    <property type="entry name" value="Penicillin V Acylase, Chain A"/>
    <property type="match status" value="1"/>
</dbReference>
<dbReference type="AlphaFoldDB" id="A0A0R1UGB4"/>
<dbReference type="RefSeq" id="WP_056953468.1">
    <property type="nucleotide sequence ID" value="NZ_AZFK01000005.1"/>
</dbReference>
<evidence type="ECO:0000259" key="3">
    <source>
        <dbReference type="Pfam" id="PF02275"/>
    </source>
</evidence>
<dbReference type="PANTHER" id="PTHR35527:SF2">
    <property type="entry name" value="HYDROLASE"/>
    <property type="match status" value="1"/>
</dbReference>
<protein>
    <submittedName>
        <fullName evidence="4">Choloylglycine hydrolase</fullName>
    </submittedName>
</protein>
<keyword evidence="2 4" id="KW-0378">Hydrolase</keyword>
<dbReference type="InterPro" id="IPR029132">
    <property type="entry name" value="CBAH/NAAA_C"/>
</dbReference>
<dbReference type="PATRIC" id="fig|1423760.3.peg.2121"/>
<dbReference type="PANTHER" id="PTHR35527">
    <property type="entry name" value="CHOLOYLGLYCINE HYDROLASE"/>
    <property type="match status" value="1"/>
</dbReference>
<dbReference type="Proteomes" id="UP000050816">
    <property type="component" value="Unassembled WGS sequence"/>
</dbReference>
<comment type="similarity">
    <text evidence="1">Belongs to the peptidase C59 family.</text>
</comment>
<dbReference type="InterPro" id="IPR052193">
    <property type="entry name" value="Peptidase_C59"/>
</dbReference>
<evidence type="ECO:0000313" key="5">
    <source>
        <dbReference type="Proteomes" id="UP000050816"/>
    </source>
</evidence>
<evidence type="ECO:0000313" key="4">
    <source>
        <dbReference type="EMBL" id="KRL92365.1"/>
    </source>
</evidence>
<dbReference type="SUPFAM" id="SSF56235">
    <property type="entry name" value="N-terminal nucleophile aminohydrolases (Ntn hydrolases)"/>
    <property type="match status" value="1"/>
</dbReference>
<organism evidence="4 5">
    <name type="scientific">Limosilactobacillus ingluviei DSM 15946</name>
    <dbReference type="NCBI Taxonomy" id="1423760"/>
    <lineage>
        <taxon>Bacteria</taxon>
        <taxon>Bacillati</taxon>
        <taxon>Bacillota</taxon>
        <taxon>Bacilli</taxon>
        <taxon>Lactobacillales</taxon>
        <taxon>Lactobacillaceae</taxon>
        <taxon>Limosilactobacillus</taxon>
    </lineage>
</organism>
<proteinExistence type="inferred from homology"/>
<dbReference type="Pfam" id="PF02275">
    <property type="entry name" value="CBAH"/>
    <property type="match status" value="1"/>
</dbReference>
<dbReference type="GO" id="GO:0016787">
    <property type="term" value="F:hydrolase activity"/>
    <property type="evidence" value="ECO:0007669"/>
    <property type="project" value="UniProtKB-KW"/>
</dbReference>
<dbReference type="InterPro" id="IPR029055">
    <property type="entry name" value="Ntn_hydrolases_N"/>
</dbReference>